<evidence type="ECO:0000256" key="10">
    <source>
        <dbReference type="ARBA" id="ARBA00023209"/>
    </source>
</evidence>
<dbReference type="Pfam" id="PF01066">
    <property type="entry name" value="CDP-OH_P_transf"/>
    <property type="match status" value="1"/>
</dbReference>
<comment type="cofactor">
    <cofactor evidence="1">
        <name>Mn(2+)</name>
        <dbReference type="ChEBI" id="CHEBI:29035"/>
    </cofactor>
</comment>
<dbReference type="InterPro" id="IPR043130">
    <property type="entry name" value="CDP-OH_PTrfase_TM_dom"/>
</dbReference>
<comment type="subcellular location">
    <subcellularLocation>
        <location evidence="2">Membrane</location>
        <topology evidence="2">Multi-pass membrane protein</topology>
    </subcellularLocation>
</comment>
<dbReference type="PANTHER" id="PTHR14269">
    <property type="entry name" value="CDP-DIACYLGLYCEROL--GLYCEROL-3-PHOSPHATE 3-PHOSPHATIDYLTRANSFERASE-RELATED"/>
    <property type="match status" value="1"/>
</dbReference>
<evidence type="ECO:0000256" key="6">
    <source>
        <dbReference type="ARBA" id="ARBA00022692"/>
    </source>
</evidence>
<protein>
    <submittedName>
        <fullName evidence="14">Uncharacterized protein</fullName>
    </submittedName>
</protein>
<keyword evidence="4" id="KW-0444">Lipid biosynthesis</keyword>
<evidence type="ECO:0000256" key="3">
    <source>
        <dbReference type="ARBA" id="ARBA00010441"/>
    </source>
</evidence>
<evidence type="ECO:0000256" key="5">
    <source>
        <dbReference type="ARBA" id="ARBA00022679"/>
    </source>
</evidence>
<dbReference type="GO" id="GO:0030145">
    <property type="term" value="F:manganese ion binding"/>
    <property type="evidence" value="ECO:0007669"/>
    <property type="project" value="UniProtKB-ARBA"/>
</dbReference>
<feature type="transmembrane region" description="Helical" evidence="13">
    <location>
        <begin position="336"/>
        <end position="359"/>
    </location>
</feature>
<keyword evidence="11" id="KW-1208">Phospholipid metabolism</keyword>
<evidence type="ECO:0000313" key="14">
    <source>
        <dbReference type="EMBL" id="KAG6491600.1"/>
    </source>
</evidence>
<dbReference type="GO" id="GO:0016020">
    <property type="term" value="C:membrane"/>
    <property type="evidence" value="ECO:0007669"/>
    <property type="project" value="UniProtKB-SubCell"/>
</dbReference>
<dbReference type="InterPro" id="IPR050324">
    <property type="entry name" value="CDP-alcohol_PTase-I"/>
</dbReference>
<proteinExistence type="inferred from homology"/>
<keyword evidence="9 13" id="KW-0472">Membrane</keyword>
<dbReference type="GO" id="GO:0045995">
    <property type="term" value="P:regulation of embryonic development"/>
    <property type="evidence" value="ECO:0007669"/>
    <property type="project" value="UniProtKB-ARBA"/>
</dbReference>
<name>A0A8J5KSY7_ZINOF</name>
<dbReference type="Gene3D" id="1.20.120.1760">
    <property type="match status" value="1"/>
</dbReference>
<dbReference type="InterPro" id="IPR004570">
    <property type="entry name" value="Phosphatidylglycerol_P_synth"/>
</dbReference>
<keyword evidence="15" id="KW-1185">Reference proteome</keyword>
<evidence type="ECO:0000256" key="13">
    <source>
        <dbReference type="SAM" id="Phobius"/>
    </source>
</evidence>
<evidence type="ECO:0000256" key="8">
    <source>
        <dbReference type="ARBA" id="ARBA00023098"/>
    </source>
</evidence>
<comment type="caution">
    <text evidence="14">The sequence shown here is derived from an EMBL/GenBank/DDBJ whole genome shotgun (WGS) entry which is preliminary data.</text>
</comment>
<gene>
    <name evidence="14" type="ORF">ZIOFF_046532</name>
</gene>
<feature type="region of interest" description="Disordered" evidence="12">
    <location>
        <begin position="97"/>
        <end position="158"/>
    </location>
</feature>
<dbReference type="NCBIfam" id="TIGR00560">
    <property type="entry name" value="pgsA"/>
    <property type="match status" value="1"/>
</dbReference>
<dbReference type="PANTHER" id="PTHR14269:SF62">
    <property type="entry name" value="CDP-DIACYLGLYCEROL--GLYCEROL-3-PHOSPHATE 3-PHOSPHATIDYLTRANSFERASE 1, CHLOROPLASTIC"/>
    <property type="match status" value="1"/>
</dbReference>
<evidence type="ECO:0000256" key="12">
    <source>
        <dbReference type="SAM" id="MobiDB-lite"/>
    </source>
</evidence>
<reference evidence="14 15" key="1">
    <citation type="submission" date="2020-08" db="EMBL/GenBank/DDBJ databases">
        <title>Plant Genome Project.</title>
        <authorList>
            <person name="Zhang R.-G."/>
        </authorList>
    </citation>
    <scope>NUCLEOTIDE SEQUENCE [LARGE SCALE GENOMIC DNA]</scope>
    <source>
        <tissue evidence="14">Rhizome</tissue>
    </source>
</reference>
<dbReference type="GO" id="GO:0006655">
    <property type="term" value="P:phosphatidylglycerol biosynthetic process"/>
    <property type="evidence" value="ECO:0007669"/>
    <property type="project" value="UniProtKB-ARBA"/>
</dbReference>
<keyword evidence="6 13" id="KW-0812">Transmembrane</keyword>
<keyword evidence="8" id="KW-0443">Lipid metabolism</keyword>
<dbReference type="AlphaFoldDB" id="A0A8J5KSY7"/>
<comment type="similarity">
    <text evidence="3">Belongs to the CDP-alcohol phosphatidyltransferase class-I family.</text>
</comment>
<evidence type="ECO:0000256" key="9">
    <source>
        <dbReference type="ARBA" id="ARBA00023136"/>
    </source>
</evidence>
<evidence type="ECO:0000256" key="1">
    <source>
        <dbReference type="ARBA" id="ARBA00001936"/>
    </source>
</evidence>
<dbReference type="GO" id="GO:0008444">
    <property type="term" value="F:CDP-diacylglycerol-glycerol-3-phosphate 3-phosphatidyltransferase activity"/>
    <property type="evidence" value="ECO:0007669"/>
    <property type="project" value="InterPro"/>
</dbReference>
<dbReference type="Proteomes" id="UP000734854">
    <property type="component" value="Unassembled WGS sequence"/>
</dbReference>
<evidence type="ECO:0000256" key="7">
    <source>
        <dbReference type="ARBA" id="ARBA00022989"/>
    </source>
</evidence>
<dbReference type="InterPro" id="IPR000462">
    <property type="entry name" value="CDP-OH_P_trans"/>
</dbReference>
<dbReference type="FunFam" id="1.20.120.1760:FF:000008">
    <property type="entry name" value="CDP-diacylglycerol--glycerol-3-phosphate 3-phosphatidyltransferase 2"/>
    <property type="match status" value="1"/>
</dbReference>
<sequence>MPPPFPSSALLKAAVSFPHRHYHQHPPSSLLHGRKHQPQHKLSPAHTRFGGDTGSVALNLPVAQRRHFVALTSGSAFRDSARSIVVGSWWMRPESERPTIGRSSLGTRNLAAAGSDRAGGSGDKDRLQILGSPDHGVLDSNGNQPVWEKKEKRDSGPPTSLLTLPTLLTLGRVAAVPLIVCTYYMNGWWATTATTSIFVAAAFTDWLDGYIARKLNIILQDIDILQKHLGTAFGAFLDPVADKLMVAATLVLLCTSPLESSTFGEAPWLLTIPSIAIIGREITMSAVREWAASQDSKILQAVAVNKLGKWKTATQMAALTILLATRDSNLAGISSLFTSGVILLYTSAGLAVWSLVAYVKNIWRFMLL</sequence>
<dbReference type="EMBL" id="JACMSC010000013">
    <property type="protein sequence ID" value="KAG6491600.1"/>
    <property type="molecule type" value="Genomic_DNA"/>
</dbReference>
<keyword evidence="5" id="KW-0808">Transferase</keyword>
<evidence type="ECO:0000256" key="4">
    <source>
        <dbReference type="ARBA" id="ARBA00022516"/>
    </source>
</evidence>
<keyword evidence="10" id="KW-0594">Phospholipid biosynthesis</keyword>
<organism evidence="14 15">
    <name type="scientific">Zingiber officinale</name>
    <name type="common">Ginger</name>
    <name type="synonym">Amomum zingiber</name>
    <dbReference type="NCBI Taxonomy" id="94328"/>
    <lineage>
        <taxon>Eukaryota</taxon>
        <taxon>Viridiplantae</taxon>
        <taxon>Streptophyta</taxon>
        <taxon>Embryophyta</taxon>
        <taxon>Tracheophyta</taxon>
        <taxon>Spermatophyta</taxon>
        <taxon>Magnoliopsida</taxon>
        <taxon>Liliopsida</taxon>
        <taxon>Zingiberales</taxon>
        <taxon>Zingiberaceae</taxon>
        <taxon>Zingiber</taxon>
    </lineage>
</organism>
<evidence type="ECO:0000256" key="2">
    <source>
        <dbReference type="ARBA" id="ARBA00004141"/>
    </source>
</evidence>
<dbReference type="GO" id="GO:0009941">
    <property type="term" value="C:chloroplast envelope"/>
    <property type="evidence" value="ECO:0007669"/>
    <property type="project" value="TreeGrafter"/>
</dbReference>
<evidence type="ECO:0000313" key="15">
    <source>
        <dbReference type="Proteomes" id="UP000734854"/>
    </source>
</evidence>
<feature type="region of interest" description="Disordered" evidence="12">
    <location>
        <begin position="21"/>
        <end position="50"/>
    </location>
</feature>
<keyword evidence="7 13" id="KW-1133">Transmembrane helix</keyword>
<accession>A0A8J5KSY7</accession>
<evidence type="ECO:0000256" key="11">
    <source>
        <dbReference type="ARBA" id="ARBA00023264"/>
    </source>
</evidence>